<evidence type="ECO:0000256" key="2">
    <source>
        <dbReference type="ARBA" id="ARBA00004496"/>
    </source>
</evidence>
<dbReference type="HOGENOM" id="CLU_076808_0_1_1"/>
<keyword evidence="8" id="KW-1185">Reference proteome</keyword>
<gene>
    <name evidence="6" type="ORF">CAPTEDRAFT_214023</name>
</gene>
<evidence type="ECO:0000256" key="4">
    <source>
        <dbReference type="ARBA" id="ARBA00023242"/>
    </source>
</evidence>
<dbReference type="OMA" id="CYWNRFG"/>
<dbReference type="GO" id="GO:0005737">
    <property type="term" value="C:cytoplasm"/>
    <property type="evidence" value="ECO:0007669"/>
    <property type="project" value="UniProtKB-SubCell"/>
</dbReference>
<dbReference type="InterPro" id="IPR029404">
    <property type="entry name" value="CDIN1"/>
</dbReference>
<dbReference type="Proteomes" id="UP000014760">
    <property type="component" value="Unassembled WGS sequence"/>
</dbReference>
<evidence type="ECO:0000313" key="8">
    <source>
        <dbReference type="Proteomes" id="UP000014760"/>
    </source>
</evidence>
<evidence type="ECO:0000313" key="6">
    <source>
        <dbReference type="EMBL" id="ELT94052.1"/>
    </source>
</evidence>
<evidence type="ECO:0000256" key="1">
    <source>
        <dbReference type="ARBA" id="ARBA00004123"/>
    </source>
</evidence>
<reference evidence="7" key="3">
    <citation type="submission" date="2015-06" db="UniProtKB">
        <authorList>
            <consortium name="EnsemblMetazoa"/>
        </authorList>
    </citation>
    <scope>IDENTIFICATION</scope>
</reference>
<organism evidence="6">
    <name type="scientific">Capitella teleta</name>
    <name type="common">Polychaete worm</name>
    <dbReference type="NCBI Taxonomy" id="283909"/>
    <lineage>
        <taxon>Eukaryota</taxon>
        <taxon>Metazoa</taxon>
        <taxon>Spiralia</taxon>
        <taxon>Lophotrochozoa</taxon>
        <taxon>Annelida</taxon>
        <taxon>Polychaeta</taxon>
        <taxon>Sedentaria</taxon>
        <taxon>Scolecida</taxon>
        <taxon>Capitellidae</taxon>
        <taxon>Capitella</taxon>
    </lineage>
</organism>
<dbReference type="EMBL" id="KB309537">
    <property type="protein sequence ID" value="ELT94052.1"/>
    <property type="molecule type" value="Genomic_DNA"/>
</dbReference>
<dbReference type="PANTHER" id="PTHR31661:SF1">
    <property type="entry name" value="CDAN1-INTERACTING NUCLEASE 1"/>
    <property type="match status" value="1"/>
</dbReference>
<comment type="subcellular location">
    <subcellularLocation>
        <location evidence="2">Cytoplasm</location>
    </subcellularLocation>
    <subcellularLocation>
        <location evidence="1">Nucleus</location>
    </subcellularLocation>
</comment>
<dbReference type="Pfam" id="PF14811">
    <property type="entry name" value="TPD"/>
    <property type="match status" value="1"/>
</dbReference>
<dbReference type="GO" id="GO:0005634">
    <property type="term" value="C:nucleus"/>
    <property type="evidence" value="ECO:0007669"/>
    <property type="project" value="UniProtKB-SubCell"/>
</dbReference>
<dbReference type="PANTHER" id="PTHR31661">
    <property type="entry name" value="SIMILAR TO CDNA SEQUENCE BC052040"/>
    <property type="match status" value="1"/>
</dbReference>
<reference evidence="6 8" key="2">
    <citation type="journal article" date="2013" name="Nature">
        <title>Insights into bilaterian evolution from three spiralian genomes.</title>
        <authorList>
            <person name="Simakov O."/>
            <person name="Marletaz F."/>
            <person name="Cho S.J."/>
            <person name="Edsinger-Gonzales E."/>
            <person name="Havlak P."/>
            <person name="Hellsten U."/>
            <person name="Kuo D.H."/>
            <person name="Larsson T."/>
            <person name="Lv J."/>
            <person name="Arendt D."/>
            <person name="Savage R."/>
            <person name="Osoegawa K."/>
            <person name="de Jong P."/>
            <person name="Grimwood J."/>
            <person name="Chapman J.A."/>
            <person name="Shapiro H."/>
            <person name="Aerts A."/>
            <person name="Otillar R.P."/>
            <person name="Terry A.Y."/>
            <person name="Boore J.L."/>
            <person name="Grigoriev I.V."/>
            <person name="Lindberg D.R."/>
            <person name="Seaver E.C."/>
            <person name="Weisblat D.A."/>
            <person name="Putnam N.H."/>
            <person name="Rokhsar D.S."/>
        </authorList>
    </citation>
    <scope>NUCLEOTIDE SEQUENCE</scope>
    <source>
        <strain evidence="6 8">I ESC-2004</strain>
    </source>
</reference>
<evidence type="ECO:0000256" key="3">
    <source>
        <dbReference type="ARBA" id="ARBA00022490"/>
    </source>
</evidence>
<keyword evidence="4" id="KW-0539">Nucleus</keyword>
<dbReference type="OrthoDB" id="1272at2759"/>
<sequence length="243" mass="28438">MKIDVYYAIMDIISQFGTRNSLKHASVTFPEVDPKTLGSLYAQYYQRRFKKIHFRHTYPDKMEQYYRKYCAKAKKDPSRTLIVRMAEEADIPPCFLAKIIVECYLMQTEYDMEPPPKAAVMQILKDTTRLNDPVMALQVDTCIIADEDYGPYVDTVKHTVGHEYEALLKQDLKEANIAFQDENDLRAKGYDKTPDTILDVPIAVDGFVVNWIESKASFGDEESHQGYLRDQYWSYWNRKLEQR</sequence>
<evidence type="ECO:0000256" key="5">
    <source>
        <dbReference type="ARBA" id="ARBA00023480"/>
    </source>
</evidence>
<evidence type="ECO:0000313" key="7">
    <source>
        <dbReference type="EnsemblMetazoa" id="CapteP214023"/>
    </source>
</evidence>
<accession>R7TKM2</accession>
<dbReference type="AlphaFoldDB" id="R7TKM2"/>
<reference evidence="8" key="1">
    <citation type="submission" date="2012-12" db="EMBL/GenBank/DDBJ databases">
        <authorList>
            <person name="Hellsten U."/>
            <person name="Grimwood J."/>
            <person name="Chapman J.A."/>
            <person name="Shapiro H."/>
            <person name="Aerts A."/>
            <person name="Otillar R.P."/>
            <person name="Terry A.Y."/>
            <person name="Boore J.L."/>
            <person name="Simakov O."/>
            <person name="Marletaz F."/>
            <person name="Cho S.-J."/>
            <person name="Edsinger-Gonzales E."/>
            <person name="Havlak P."/>
            <person name="Kuo D.-H."/>
            <person name="Larsson T."/>
            <person name="Lv J."/>
            <person name="Arendt D."/>
            <person name="Savage R."/>
            <person name="Osoegawa K."/>
            <person name="de Jong P."/>
            <person name="Lindberg D.R."/>
            <person name="Seaver E.C."/>
            <person name="Weisblat D.A."/>
            <person name="Putnam N.H."/>
            <person name="Grigoriev I.V."/>
            <person name="Rokhsar D.S."/>
        </authorList>
    </citation>
    <scope>NUCLEOTIDE SEQUENCE</scope>
    <source>
        <strain evidence="8">I ESC-2004</strain>
    </source>
</reference>
<dbReference type="EnsemblMetazoa" id="CapteT214023">
    <property type="protein sequence ID" value="CapteP214023"/>
    <property type="gene ID" value="CapteG214023"/>
</dbReference>
<name>R7TKM2_CAPTE</name>
<dbReference type="STRING" id="283909.R7TKM2"/>
<protein>
    <recommendedName>
        <fullName evidence="5">CDAN1-interacting nuclease 1</fullName>
    </recommendedName>
</protein>
<proteinExistence type="predicted"/>
<dbReference type="EMBL" id="AMQN01000289">
    <property type="status" value="NOT_ANNOTATED_CDS"/>
    <property type="molecule type" value="Genomic_DNA"/>
</dbReference>
<keyword evidence="3" id="KW-0963">Cytoplasm</keyword>